<reference evidence="1 2" key="1">
    <citation type="submission" date="2020-08" db="EMBL/GenBank/DDBJ databases">
        <title>Genomic Encyclopedia of Type Strains, Phase IV (KMG-IV): sequencing the most valuable type-strain genomes for metagenomic binning, comparative biology and taxonomic classification.</title>
        <authorList>
            <person name="Goeker M."/>
        </authorList>
    </citation>
    <scope>NUCLEOTIDE SEQUENCE [LARGE SCALE GENOMIC DNA]</scope>
    <source>
        <strain evidence="1 2">DSM 14878</strain>
    </source>
</reference>
<comment type="caution">
    <text evidence="1">The sequence shown here is derived from an EMBL/GenBank/DDBJ whole genome shotgun (WGS) entry which is preliminary data.</text>
</comment>
<accession>A0A7W6A381</accession>
<dbReference type="PANTHER" id="PTHR43239">
    <property type="entry name" value="UPF0734 PROTEIN DDB_G0273871/DDB_G0273177"/>
    <property type="match status" value="1"/>
</dbReference>
<dbReference type="Gene3D" id="3.30.70.100">
    <property type="match status" value="1"/>
</dbReference>
<dbReference type="EC" id="5.1.3.32" evidence="1"/>
<dbReference type="InterPro" id="IPR008000">
    <property type="entry name" value="Rham/fucose_mutarotase"/>
</dbReference>
<dbReference type="Pfam" id="PF05336">
    <property type="entry name" value="rhaM"/>
    <property type="match status" value="1"/>
</dbReference>
<dbReference type="RefSeq" id="WP_183196608.1">
    <property type="nucleotide sequence ID" value="NZ_JACIDA010000002.1"/>
</dbReference>
<dbReference type="GO" id="GO:0062192">
    <property type="term" value="F:L-rhamnose mutarotase activity"/>
    <property type="evidence" value="ECO:0007669"/>
    <property type="project" value="UniProtKB-EC"/>
</dbReference>
<dbReference type="EMBL" id="JACIDA010000002">
    <property type="protein sequence ID" value="MBB3872461.1"/>
    <property type="molecule type" value="Genomic_DNA"/>
</dbReference>
<keyword evidence="1" id="KW-0413">Isomerase</keyword>
<name>A0A7W6A381_9CAUL</name>
<dbReference type="InterPro" id="IPR011008">
    <property type="entry name" value="Dimeric_a/b-barrel"/>
</dbReference>
<dbReference type="AlphaFoldDB" id="A0A7W6A381"/>
<dbReference type="InterPro" id="IPR052996">
    <property type="entry name" value="Carb_Metab_Mutarotase"/>
</dbReference>
<evidence type="ECO:0000313" key="1">
    <source>
        <dbReference type="EMBL" id="MBB3872461.1"/>
    </source>
</evidence>
<dbReference type="Proteomes" id="UP000532936">
    <property type="component" value="Unassembled WGS sequence"/>
</dbReference>
<organism evidence="1 2">
    <name type="scientific">Brevundimonas mediterranea</name>
    <dbReference type="NCBI Taxonomy" id="74329"/>
    <lineage>
        <taxon>Bacteria</taxon>
        <taxon>Pseudomonadati</taxon>
        <taxon>Pseudomonadota</taxon>
        <taxon>Alphaproteobacteria</taxon>
        <taxon>Caulobacterales</taxon>
        <taxon>Caulobacteraceae</taxon>
        <taxon>Brevundimonas</taxon>
    </lineage>
</organism>
<sequence length="146" mass="16693">MYDVYKSHFRSVNATPEIDVSAAVTRRCFAVDLHDDPIQIARYREWHRVGGPPQAVTDAIRADDVRDLEIWLVGDRMFMILEQGDAYDAAAKAARDSANPDVQAWDALMRTFQKSLPFAPEHTWVEMARIYALSEQPFPKTEEILP</sequence>
<gene>
    <name evidence="1" type="ORF">GGR11_002014</name>
</gene>
<dbReference type="PANTHER" id="PTHR43239:SF1">
    <property type="entry name" value="UPF0734 PROTEIN DDB_G0273871_DDB_G0273177"/>
    <property type="match status" value="1"/>
</dbReference>
<evidence type="ECO:0000313" key="2">
    <source>
        <dbReference type="Proteomes" id="UP000532936"/>
    </source>
</evidence>
<dbReference type="SUPFAM" id="SSF54909">
    <property type="entry name" value="Dimeric alpha+beta barrel"/>
    <property type="match status" value="1"/>
</dbReference>
<protein>
    <submittedName>
        <fullName evidence="1">L-rhamnose mutarotase</fullName>
        <ecNumber evidence="1">5.1.3.32</ecNumber>
    </submittedName>
</protein>
<proteinExistence type="predicted"/>